<dbReference type="InterPro" id="IPR001878">
    <property type="entry name" value="Znf_CCHC"/>
</dbReference>
<evidence type="ECO:0000256" key="1">
    <source>
        <dbReference type="PROSITE-ProRule" id="PRU00047"/>
    </source>
</evidence>
<dbReference type="SUPFAM" id="SSF50630">
    <property type="entry name" value="Acid proteases"/>
    <property type="match status" value="1"/>
</dbReference>
<evidence type="ECO:0000259" key="2">
    <source>
        <dbReference type="PROSITE" id="PS50158"/>
    </source>
</evidence>
<dbReference type="Pfam" id="PF08284">
    <property type="entry name" value="RVP_2"/>
    <property type="match status" value="1"/>
</dbReference>
<name>A0A834WTJ1_9FABA</name>
<keyword evidence="1" id="KW-0479">Metal-binding</keyword>
<gene>
    <name evidence="3" type="ORF">G2W53_014425</name>
</gene>
<evidence type="ECO:0000313" key="3">
    <source>
        <dbReference type="EMBL" id="KAF7832092.1"/>
    </source>
</evidence>
<protein>
    <submittedName>
        <fullName evidence="3">Retrotransposable element Tf2</fullName>
    </submittedName>
</protein>
<dbReference type="InterPro" id="IPR021109">
    <property type="entry name" value="Peptidase_aspartic_dom_sf"/>
</dbReference>
<comment type="caution">
    <text evidence="3">The sequence shown here is derived from an EMBL/GenBank/DDBJ whole genome shotgun (WGS) entry which is preliminary data.</text>
</comment>
<dbReference type="GO" id="GO:0003676">
    <property type="term" value="F:nucleic acid binding"/>
    <property type="evidence" value="ECO:0007669"/>
    <property type="project" value="InterPro"/>
</dbReference>
<sequence>MVSKSAPNSCPNCGKTHGGRLCLFGSNVCFTCGQTEHYARDCPQKKQTSEGAKPPTKGRLFTLKGEEATKLDDLIEGTSMINGKSLTVLFDSDATHSIINSKCVKELNFVVTTLPFNLSISSPKGEFVVTSLVCLN</sequence>
<accession>A0A834WTJ1</accession>
<dbReference type="OrthoDB" id="1436289at2759"/>
<dbReference type="Pfam" id="PF00098">
    <property type="entry name" value="zf-CCHC"/>
    <property type="match status" value="1"/>
</dbReference>
<dbReference type="CDD" id="cd00303">
    <property type="entry name" value="retropepsin_like"/>
    <property type="match status" value="1"/>
</dbReference>
<feature type="domain" description="CCHC-type" evidence="2">
    <location>
        <begin position="29"/>
        <end position="44"/>
    </location>
</feature>
<dbReference type="Proteomes" id="UP000634136">
    <property type="component" value="Unassembled WGS sequence"/>
</dbReference>
<dbReference type="InterPro" id="IPR032567">
    <property type="entry name" value="RTL1-rel"/>
</dbReference>
<dbReference type="Gene3D" id="4.10.60.10">
    <property type="entry name" value="Zinc finger, CCHC-type"/>
    <property type="match status" value="1"/>
</dbReference>
<dbReference type="PROSITE" id="PS50158">
    <property type="entry name" value="ZF_CCHC"/>
    <property type="match status" value="1"/>
</dbReference>
<evidence type="ECO:0000313" key="4">
    <source>
        <dbReference type="Proteomes" id="UP000634136"/>
    </source>
</evidence>
<dbReference type="InterPro" id="IPR036875">
    <property type="entry name" value="Znf_CCHC_sf"/>
</dbReference>
<dbReference type="AlphaFoldDB" id="A0A834WTJ1"/>
<keyword evidence="1" id="KW-0863">Zinc-finger</keyword>
<dbReference type="GO" id="GO:0008270">
    <property type="term" value="F:zinc ion binding"/>
    <property type="evidence" value="ECO:0007669"/>
    <property type="project" value="UniProtKB-KW"/>
</dbReference>
<dbReference type="PANTHER" id="PTHR15503:SF45">
    <property type="entry name" value="RNA-DIRECTED DNA POLYMERASE HOMOLOG"/>
    <property type="match status" value="1"/>
</dbReference>
<keyword evidence="1" id="KW-0862">Zinc</keyword>
<dbReference type="PANTHER" id="PTHR15503">
    <property type="entry name" value="LDOC1 RELATED"/>
    <property type="match status" value="1"/>
</dbReference>
<proteinExistence type="predicted"/>
<keyword evidence="4" id="KW-1185">Reference proteome</keyword>
<dbReference type="SMART" id="SM00343">
    <property type="entry name" value="ZnF_C2HC"/>
    <property type="match status" value="1"/>
</dbReference>
<reference evidence="3" key="1">
    <citation type="submission" date="2020-09" db="EMBL/GenBank/DDBJ databases">
        <title>Genome-Enabled Discovery of Anthraquinone Biosynthesis in Senna tora.</title>
        <authorList>
            <person name="Kang S.-H."/>
            <person name="Pandey R.P."/>
            <person name="Lee C.-M."/>
            <person name="Sim J.-S."/>
            <person name="Jeong J.-T."/>
            <person name="Choi B.-S."/>
            <person name="Jung M."/>
            <person name="Ginzburg D."/>
            <person name="Zhao K."/>
            <person name="Won S.Y."/>
            <person name="Oh T.-J."/>
            <person name="Yu Y."/>
            <person name="Kim N.-H."/>
            <person name="Lee O.R."/>
            <person name="Lee T.-H."/>
            <person name="Bashyal P."/>
            <person name="Kim T.-S."/>
            <person name="Lee W.-H."/>
            <person name="Kawkins C."/>
            <person name="Kim C.-K."/>
            <person name="Kim J.S."/>
            <person name="Ahn B.O."/>
            <person name="Rhee S.Y."/>
            <person name="Sohng J.K."/>
        </authorList>
    </citation>
    <scope>NUCLEOTIDE SEQUENCE</scope>
    <source>
        <tissue evidence="3">Leaf</tissue>
    </source>
</reference>
<dbReference type="EMBL" id="JAAIUW010000005">
    <property type="protein sequence ID" value="KAF7832092.1"/>
    <property type="molecule type" value="Genomic_DNA"/>
</dbReference>
<dbReference type="SUPFAM" id="SSF57756">
    <property type="entry name" value="Retrovirus zinc finger-like domains"/>
    <property type="match status" value="1"/>
</dbReference>
<organism evidence="3 4">
    <name type="scientific">Senna tora</name>
    <dbReference type="NCBI Taxonomy" id="362788"/>
    <lineage>
        <taxon>Eukaryota</taxon>
        <taxon>Viridiplantae</taxon>
        <taxon>Streptophyta</taxon>
        <taxon>Embryophyta</taxon>
        <taxon>Tracheophyta</taxon>
        <taxon>Spermatophyta</taxon>
        <taxon>Magnoliopsida</taxon>
        <taxon>eudicotyledons</taxon>
        <taxon>Gunneridae</taxon>
        <taxon>Pentapetalae</taxon>
        <taxon>rosids</taxon>
        <taxon>fabids</taxon>
        <taxon>Fabales</taxon>
        <taxon>Fabaceae</taxon>
        <taxon>Caesalpinioideae</taxon>
        <taxon>Cassia clade</taxon>
        <taxon>Senna</taxon>
    </lineage>
</organism>